<dbReference type="PANTHER" id="PTHR13789:SF147">
    <property type="entry name" value="PUTATIVE (AFU_ORTHOLOGUE AFUA_2G01950)-RELATED"/>
    <property type="match status" value="1"/>
</dbReference>
<keyword evidence="4" id="KW-0560">Oxidoreductase</keyword>
<dbReference type="OrthoDB" id="16820at2759"/>
<evidence type="ECO:0000313" key="7">
    <source>
        <dbReference type="EMBL" id="KAH7324352.1"/>
    </source>
</evidence>
<dbReference type="SUPFAM" id="SSF54373">
    <property type="entry name" value="FAD-linked reductases, C-terminal domain"/>
    <property type="match status" value="1"/>
</dbReference>
<protein>
    <recommendedName>
        <fullName evidence="6">FAD-binding domain-containing protein</fullName>
    </recommendedName>
</protein>
<dbReference type="PRINTS" id="PR00420">
    <property type="entry name" value="RNGMNOXGNASE"/>
</dbReference>
<proteinExistence type="inferred from homology"/>
<dbReference type="InterPro" id="IPR002938">
    <property type="entry name" value="FAD-bd"/>
</dbReference>
<dbReference type="Pfam" id="PF01494">
    <property type="entry name" value="FAD_binding_3"/>
    <property type="match status" value="1"/>
</dbReference>
<accession>A0A8K0SX17</accession>
<dbReference type="PANTHER" id="PTHR13789">
    <property type="entry name" value="MONOOXYGENASE"/>
    <property type="match status" value="1"/>
</dbReference>
<comment type="similarity">
    <text evidence="1">Belongs to the paxM FAD-dependent monooxygenase family.</text>
</comment>
<evidence type="ECO:0000256" key="3">
    <source>
        <dbReference type="ARBA" id="ARBA00022827"/>
    </source>
</evidence>
<evidence type="ECO:0000256" key="5">
    <source>
        <dbReference type="ARBA" id="ARBA00023033"/>
    </source>
</evidence>
<comment type="caution">
    <text evidence="7">The sequence shown here is derived from an EMBL/GenBank/DDBJ whole genome shotgun (WGS) entry which is preliminary data.</text>
</comment>
<evidence type="ECO:0000259" key="6">
    <source>
        <dbReference type="Pfam" id="PF01494"/>
    </source>
</evidence>
<keyword evidence="5" id="KW-0503">Monooxygenase</keyword>
<evidence type="ECO:0000313" key="8">
    <source>
        <dbReference type="Proteomes" id="UP000813444"/>
    </source>
</evidence>
<dbReference type="AlphaFoldDB" id="A0A8K0SX17"/>
<gene>
    <name evidence="7" type="ORF">B0I35DRAFT_449344</name>
</gene>
<dbReference type="InterPro" id="IPR050493">
    <property type="entry name" value="FAD-dep_Monooxygenase_BioMet"/>
</dbReference>
<evidence type="ECO:0000256" key="4">
    <source>
        <dbReference type="ARBA" id="ARBA00023002"/>
    </source>
</evidence>
<keyword evidence="2" id="KW-0285">Flavoprotein</keyword>
<organism evidence="7 8">
    <name type="scientific">Stachybotrys elegans</name>
    <dbReference type="NCBI Taxonomy" id="80388"/>
    <lineage>
        <taxon>Eukaryota</taxon>
        <taxon>Fungi</taxon>
        <taxon>Dikarya</taxon>
        <taxon>Ascomycota</taxon>
        <taxon>Pezizomycotina</taxon>
        <taxon>Sordariomycetes</taxon>
        <taxon>Hypocreomycetidae</taxon>
        <taxon>Hypocreales</taxon>
        <taxon>Stachybotryaceae</taxon>
        <taxon>Stachybotrys</taxon>
    </lineage>
</organism>
<sequence>MDTLRDEWPFFNRTAVRPLKVIIVGAGIGGLTSGIALAKTGHSVIILESVNEIDEVGAGIQLAPNASRILHRLGVLEEVMGHATVLEKISIRRYSSDAELSTSPLMPSIGRKYGAPMSVIHRGDLQRVLVGAAIKAGCHILTAHTVIAADPDFAATVQVHNNKTGDICSFAGDVVIAADGIKSTIRRQMALSGGYHTAMRYMGPGGHVMGYPLQNNTTYNLVLVHPAKPDRMEDSWTTKGDRQEMLDFYRNWSPAIRRWLNVASQDIMEWTLYLYPPIPRWVKGSTVLVGDACHPMLPFVAQGAANAIEGAAVLATAFTCTADIPLALMMYEKIRKERGEKIAASASDTALALHLPNGPAQRRRDEAIVNRVQSPDKWNNTQWQDYMWGVDVMDETMKLWRGVLSGHM</sequence>
<dbReference type="EMBL" id="JAGPNK010000003">
    <property type="protein sequence ID" value="KAH7324352.1"/>
    <property type="molecule type" value="Genomic_DNA"/>
</dbReference>
<evidence type="ECO:0000256" key="1">
    <source>
        <dbReference type="ARBA" id="ARBA00007992"/>
    </source>
</evidence>
<feature type="domain" description="FAD-binding" evidence="6">
    <location>
        <begin position="20"/>
        <end position="342"/>
    </location>
</feature>
<evidence type="ECO:0000256" key="2">
    <source>
        <dbReference type="ARBA" id="ARBA00022630"/>
    </source>
</evidence>
<dbReference type="Gene3D" id="3.50.50.60">
    <property type="entry name" value="FAD/NAD(P)-binding domain"/>
    <property type="match status" value="1"/>
</dbReference>
<name>A0A8K0SX17_9HYPO</name>
<dbReference type="Proteomes" id="UP000813444">
    <property type="component" value="Unassembled WGS sequence"/>
</dbReference>
<dbReference type="GO" id="GO:0004497">
    <property type="term" value="F:monooxygenase activity"/>
    <property type="evidence" value="ECO:0007669"/>
    <property type="project" value="UniProtKB-KW"/>
</dbReference>
<dbReference type="InterPro" id="IPR036188">
    <property type="entry name" value="FAD/NAD-bd_sf"/>
</dbReference>
<keyword evidence="3" id="KW-0274">FAD</keyword>
<keyword evidence="8" id="KW-1185">Reference proteome</keyword>
<dbReference type="GO" id="GO:0071949">
    <property type="term" value="F:FAD binding"/>
    <property type="evidence" value="ECO:0007669"/>
    <property type="project" value="InterPro"/>
</dbReference>
<reference evidence="7" key="1">
    <citation type="journal article" date="2021" name="Nat. Commun.">
        <title>Genetic determinants of endophytism in the Arabidopsis root mycobiome.</title>
        <authorList>
            <person name="Mesny F."/>
            <person name="Miyauchi S."/>
            <person name="Thiergart T."/>
            <person name="Pickel B."/>
            <person name="Atanasova L."/>
            <person name="Karlsson M."/>
            <person name="Huettel B."/>
            <person name="Barry K.W."/>
            <person name="Haridas S."/>
            <person name="Chen C."/>
            <person name="Bauer D."/>
            <person name="Andreopoulos W."/>
            <person name="Pangilinan J."/>
            <person name="LaButti K."/>
            <person name="Riley R."/>
            <person name="Lipzen A."/>
            <person name="Clum A."/>
            <person name="Drula E."/>
            <person name="Henrissat B."/>
            <person name="Kohler A."/>
            <person name="Grigoriev I.V."/>
            <person name="Martin F.M."/>
            <person name="Hacquard S."/>
        </authorList>
    </citation>
    <scope>NUCLEOTIDE SEQUENCE</scope>
    <source>
        <strain evidence="7">MPI-CAGE-CH-0235</strain>
    </source>
</reference>
<dbReference type="SUPFAM" id="SSF51905">
    <property type="entry name" value="FAD/NAD(P)-binding domain"/>
    <property type="match status" value="1"/>
</dbReference>